<dbReference type="RefSeq" id="WP_043906021.1">
    <property type="nucleotide sequence ID" value="NZ_CM002692.1"/>
</dbReference>
<accession>A0ABC9VA98</accession>
<keyword evidence="2" id="KW-1185">Reference proteome</keyword>
<protein>
    <submittedName>
        <fullName evidence="1">Uncharacterized protein</fullName>
    </submittedName>
</protein>
<name>A0ABC9VA98_9BACL</name>
<organism evidence="1 2">
    <name type="scientific">Parageobacillus genomosp. 1</name>
    <dbReference type="NCBI Taxonomy" id="1295642"/>
    <lineage>
        <taxon>Bacteria</taxon>
        <taxon>Bacillati</taxon>
        <taxon>Bacillota</taxon>
        <taxon>Bacilli</taxon>
        <taxon>Bacillales</taxon>
        <taxon>Anoxybacillaceae</taxon>
        <taxon>Parageobacillus</taxon>
    </lineage>
</organism>
<dbReference type="AlphaFoldDB" id="A0ABC9VA98"/>
<reference evidence="1 2" key="1">
    <citation type="journal article" date="2014" name="Appl. Microbiol. Biotechnol.">
        <title>Transformable facultative thermophile Geobacillus stearothermophilus NUB3621 as a host strain for metabolic engineering.</title>
        <authorList>
            <person name="Blanchard K."/>
            <person name="Robic S."/>
            <person name="Matsumura I."/>
        </authorList>
    </citation>
    <scope>NUCLEOTIDE SEQUENCE [LARGE SCALE GENOMIC DNA]</scope>
    <source>
        <strain evidence="1 2">NUB3621</strain>
    </source>
</reference>
<evidence type="ECO:0000313" key="2">
    <source>
        <dbReference type="Proteomes" id="UP000023566"/>
    </source>
</evidence>
<proteinExistence type="predicted"/>
<evidence type="ECO:0000313" key="1">
    <source>
        <dbReference type="EMBL" id="EZP75018.1"/>
    </source>
</evidence>
<gene>
    <name evidence="1" type="ORF">H839_15998</name>
</gene>
<comment type="caution">
    <text evidence="1">The sequence shown here is derived from an EMBL/GenBank/DDBJ whole genome shotgun (WGS) entry which is preliminary data.</text>
</comment>
<dbReference type="Proteomes" id="UP000023566">
    <property type="component" value="Chromosome"/>
</dbReference>
<dbReference type="EMBL" id="AOTZ01000009">
    <property type="protein sequence ID" value="EZP75018.1"/>
    <property type="molecule type" value="Genomic_DNA"/>
</dbReference>
<sequence length="240" mass="27547">MTVVLAYTNRYMSVIMSDDRINYGRHQEFGYIDGITKLIELPNMGWVSGAGLSDYLDKLKNSLANLELTNTDEIKEVYKKVIEKCKDEDPDFADDIDESVAVVSWISTDSKEIFFRVGVLSAKHFGENLMILQNGYIFIAYPGDYLDNPIKAETLEKKYNLHIGEELDFYSILKNMFEIFKEIALDSNYVSNNCDVGIQVLQQDGIYKLKISGDIFDLLNKVNNNKLDTEFEVVNVFNFF</sequence>